<feature type="region of interest" description="Disordered" evidence="8">
    <location>
        <begin position="424"/>
        <end position="575"/>
    </location>
</feature>
<feature type="domain" description="C2H2-type" evidence="9">
    <location>
        <begin position="94"/>
        <end position="121"/>
    </location>
</feature>
<evidence type="ECO:0000259" key="9">
    <source>
        <dbReference type="PROSITE" id="PS50157"/>
    </source>
</evidence>
<evidence type="ECO:0000256" key="8">
    <source>
        <dbReference type="SAM" id="MobiDB-lite"/>
    </source>
</evidence>
<dbReference type="GO" id="GO:0005634">
    <property type="term" value="C:nucleus"/>
    <property type="evidence" value="ECO:0007669"/>
    <property type="project" value="UniProtKB-SubCell"/>
</dbReference>
<comment type="subcellular location">
    <subcellularLocation>
        <location evidence="1">Nucleus</location>
    </subcellularLocation>
</comment>
<organism evidence="10 11">
    <name type="scientific">Ridgeia piscesae</name>
    <name type="common">Tubeworm</name>
    <dbReference type="NCBI Taxonomy" id="27915"/>
    <lineage>
        <taxon>Eukaryota</taxon>
        <taxon>Metazoa</taxon>
        <taxon>Spiralia</taxon>
        <taxon>Lophotrochozoa</taxon>
        <taxon>Annelida</taxon>
        <taxon>Polychaeta</taxon>
        <taxon>Sedentaria</taxon>
        <taxon>Canalipalpata</taxon>
        <taxon>Sabellida</taxon>
        <taxon>Siboglinidae</taxon>
        <taxon>Ridgeia</taxon>
    </lineage>
</organism>
<dbReference type="FunFam" id="3.30.160.60:FF:000870">
    <property type="entry name" value="zinc finger protein 197 isoform X1"/>
    <property type="match status" value="1"/>
</dbReference>
<dbReference type="Pfam" id="PF12874">
    <property type="entry name" value="zf-met"/>
    <property type="match status" value="3"/>
</dbReference>
<dbReference type="Pfam" id="PF13912">
    <property type="entry name" value="zf-C2H2_6"/>
    <property type="match status" value="1"/>
</dbReference>
<keyword evidence="4 7" id="KW-0863">Zinc-finger</keyword>
<evidence type="ECO:0000256" key="5">
    <source>
        <dbReference type="ARBA" id="ARBA00022833"/>
    </source>
</evidence>
<keyword evidence="3" id="KW-0677">Repeat</keyword>
<sequence length="847" mass="95460">MSAPKVIYKCESCPKVFDTKKELLVHQYNHKEKPYTTCDTCNKTLPNELLLKRHMKLHNRKGRTRTCPICSEVFESVRMLEDHHRLRHLEEKKFHCQYCSATFSWGENLRRHERMHATETHPCSHCNKGFMDATSLRTHIRREHPRPDQDPDKPFVCRICGKCFKFDFSYEAHLNSHEVPYERKKAASVAVSNKNGDGTMKEFIVEIVNEPGQPMAQSVTIDPENFMERFVEPPVGGDEGTEKSENVVEAAVEGEVKEQEKAKEEEKPVESVVPQPKVQQVADAKVDAVQVQVQAATVPGKQVEGAKPAVKQVITQVTVEAVPDTKNEEKVQEEVNGEGQDAAEPVTDEPKEKATVPPTPEAETSVAKPPEQTGRRKKRGKRLEGPPPLRYDFTMGDEKPYVCDVCNESFRWEISYTVHMKTHEDYQPQVRKKRPYRRVSRPPPGTAVKDASDEEEEEATTPKKRQKRKFVGNSRIVRRRSSSESDGDYDEDAPTEDGVAKGKQTPPQSGRKSVRKAAQNAEKGKNEAKVQNGEPLSTRRTTRTPTKRAVEVDKKGKPTPTAAATSKRVTRPHPVKLNTNGEKVAVKKGKTFTAVVQKKTPLKKSTVVAVRPMALRKDAKRTRSQRTGNTRGQVDGSMDDMSADDELDLSGEALPRILEGDGKGDYERHTFGRASAVSIEGAPVVAAHLSWRRQLWQRRSLYPCRYCEKFFTSKPQRASHLLRHTGRYWYTCTVCATGFPDDCSLAVHQLTHRVASQCYCCAICAQSFSDKQTLFAHRRRHVVSKSVACTVCGKRYGNTALLAKHEADHVAGIFTCNICHKSFTKRHAFDIHQKSGCIFSAFSTDDM</sequence>
<feature type="region of interest" description="Disordered" evidence="8">
    <location>
        <begin position="324"/>
        <end position="396"/>
    </location>
</feature>
<keyword evidence="6" id="KW-0539">Nucleus</keyword>
<feature type="domain" description="C2H2-type" evidence="9">
    <location>
        <begin position="121"/>
        <end position="149"/>
    </location>
</feature>
<dbReference type="InterPro" id="IPR036236">
    <property type="entry name" value="Znf_C2H2_sf"/>
</dbReference>
<feature type="compositionally biased region" description="Acidic residues" evidence="8">
    <location>
        <begin position="485"/>
        <end position="495"/>
    </location>
</feature>
<feature type="domain" description="C2H2-type" evidence="9">
    <location>
        <begin position="8"/>
        <end position="35"/>
    </location>
</feature>
<evidence type="ECO:0000256" key="6">
    <source>
        <dbReference type="ARBA" id="ARBA00023242"/>
    </source>
</evidence>
<dbReference type="PANTHER" id="PTHR24388:SF104">
    <property type="entry name" value="AT-RICH BINDING PROTEIN-RELATED"/>
    <property type="match status" value="1"/>
</dbReference>
<feature type="domain" description="C2H2-type" evidence="9">
    <location>
        <begin position="401"/>
        <end position="428"/>
    </location>
</feature>
<dbReference type="Pfam" id="PF00096">
    <property type="entry name" value="zf-C2H2"/>
    <property type="match status" value="2"/>
</dbReference>
<feature type="domain" description="C2H2-type" evidence="9">
    <location>
        <begin position="787"/>
        <end position="809"/>
    </location>
</feature>
<dbReference type="GO" id="GO:0008270">
    <property type="term" value="F:zinc ion binding"/>
    <property type="evidence" value="ECO:0007669"/>
    <property type="project" value="UniProtKB-KW"/>
</dbReference>
<proteinExistence type="predicted"/>
<dbReference type="SMART" id="SM00355">
    <property type="entry name" value="ZnF_C2H2"/>
    <property type="match status" value="12"/>
</dbReference>
<evidence type="ECO:0000256" key="1">
    <source>
        <dbReference type="ARBA" id="ARBA00004123"/>
    </source>
</evidence>
<dbReference type="InterPro" id="IPR013087">
    <property type="entry name" value="Znf_C2H2_type"/>
</dbReference>
<evidence type="ECO:0000256" key="7">
    <source>
        <dbReference type="PROSITE-ProRule" id="PRU00042"/>
    </source>
</evidence>
<reference evidence="10" key="1">
    <citation type="journal article" date="2023" name="Mol. Biol. Evol.">
        <title>Third-Generation Sequencing Reveals the Adaptive Role of the Epigenome in Three Deep-Sea Polychaetes.</title>
        <authorList>
            <person name="Perez M."/>
            <person name="Aroh O."/>
            <person name="Sun Y."/>
            <person name="Lan Y."/>
            <person name="Juniper S.K."/>
            <person name="Young C.R."/>
            <person name="Angers B."/>
            <person name="Qian P.Y."/>
        </authorList>
    </citation>
    <scope>NUCLEOTIDE SEQUENCE</scope>
    <source>
        <strain evidence="10">R07B-5</strain>
    </source>
</reference>
<dbReference type="AlphaFoldDB" id="A0AAD9KRS0"/>
<keyword evidence="2" id="KW-0479">Metal-binding</keyword>
<feature type="compositionally biased region" description="Basic residues" evidence="8">
    <location>
        <begin position="430"/>
        <end position="440"/>
    </location>
</feature>
<evidence type="ECO:0000256" key="4">
    <source>
        <dbReference type="ARBA" id="ARBA00022771"/>
    </source>
</evidence>
<evidence type="ECO:0000313" key="10">
    <source>
        <dbReference type="EMBL" id="KAK2175665.1"/>
    </source>
</evidence>
<dbReference type="EMBL" id="JAODUO010000715">
    <property type="protein sequence ID" value="KAK2175665.1"/>
    <property type="molecule type" value="Genomic_DNA"/>
</dbReference>
<dbReference type="GO" id="GO:0000981">
    <property type="term" value="F:DNA-binding transcription factor activity, RNA polymerase II-specific"/>
    <property type="evidence" value="ECO:0007669"/>
    <property type="project" value="TreeGrafter"/>
</dbReference>
<feature type="domain" description="C2H2-type" evidence="9">
    <location>
        <begin position="730"/>
        <end position="752"/>
    </location>
</feature>
<dbReference type="FunFam" id="3.30.160.60:FF:000110">
    <property type="entry name" value="Zinc finger protein-like"/>
    <property type="match status" value="1"/>
</dbReference>
<feature type="compositionally biased region" description="Basic residues" evidence="8">
    <location>
        <begin position="462"/>
        <end position="480"/>
    </location>
</feature>
<comment type="caution">
    <text evidence="10">The sequence shown here is derived from an EMBL/GenBank/DDBJ whole genome shotgun (WGS) entry which is preliminary data.</text>
</comment>
<keyword evidence="11" id="KW-1185">Reference proteome</keyword>
<evidence type="ECO:0000256" key="3">
    <source>
        <dbReference type="ARBA" id="ARBA00022737"/>
    </source>
</evidence>
<name>A0AAD9KRS0_RIDPI</name>
<dbReference type="PANTHER" id="PTHR24388">
    <property type="entry name" value="ZINC FINGER PROTEIN"/>
    <property type="match status" value="1"/>
</dbReference>
<feature type="domain" description="C2H2-type" evidence="9">
    <location>
        <begin position="702"/>
        <end position="729"/>
    </location>
</feature>
<feature type="domain" description="C2H2-type" evidence="9">
    <location>
        <begin position="36"/>
        <end position="63"/>
    </location>
</feature>
<dbReference type="Proteomes" id="UP001209878">
    <property type="component" value="Unassembled WGS sequence"/>
</dbReference>
<dbReference type="SUPFAM" id="SSF57667">
    <property type="entry name" value="beta-beta-alpha zinc fingers"/>
    <property type="match status" value="6"/>
</dbReference>
<protein>
    <recommendedName>
        <fullName evidence="9">C2H2-type domain-containing protein</fullName>
    </recommendedName>
</protein>
<dbReference type="PROSITE" id="PS00028">
    <property type="entry name" value="ZINC_FINGER_C2H2_1"/>
    <property type="match status" value="10"/>
</dbReference>
<evidence type="ECO:0000313" key="11">
    <source>
        <dbReference type="Proteomes" id="UP001209878"/>
    </source>
</evidence>
<feature type="domain" description="C2H2-type" evidence="9">
    <location>
        <begin position="65"/>
        <end position="93"/>
    </location>
</feature>
<dbReference type="Gene3D" id="3.30.160.60">
    <property type="entry name" value="Classic Zinc Finger"/>
    <property type="match status" value="6"/>
</dbReference>
<feature type="compositionally biased region" description="Basic and acidic residues" evidence="8">
    <location>
        <begin position="324"/>
        <end position="333"/>
    </location>
</feature>
<accession>A0AAD9KRS0</accession>
<dbReference type="InterPro" id="IPR050527">
    <property type="entry name" value="Snail/Krueppel_Znf"/>
</dbReference>
<keyword evidence="5" id="KW-0862">Zinc</keyword>
<gene>
    <name evidence="10" type="ORF">NP493_714g01001</name>
</gene>
<feature type="domain" description="C2H2-type" evidence="9">
    <location>
        <begin position="814"/>
        <end position="834"/>
    </location>
</feature>
<feature type="region of interest" description="Disordered" evidence="8">
    <location>
        <begin position="617"/>
        <end position="640"/>
    </location>
</feature>
<feature type="domain" description="C2H2-type" evidence="9">
    <location>
        <begin position="155"/>
        <end position="182"/>
    </location>
</feature>
<feature type="domain" description="C2H2-type" evidence="9">
    <location>
        <begin position="759"/>
        <end position="786"/>
    </location>
</feature>
<evidence type="ECO:0000256" key="2">
    <source>
        <dbReference type="ARBA" id="ARBA00022723"/>
    </source>
</evidence>
<dbReference type="GO" id="GO:0000978">
    <property type="term" value="F:RNA polymerase II cis-regulatory region sequence-specific DNA binding"/>
    <property type="evidence" value="ECO:0007669"/>
    <property type="project" value="TreeGrafter"/>
</dbReference>
<dbReference type="PROSITE" id="PS50157">
    <property type="entry name" value="ZINC_FINGER_C2H2_2"/>
    <property type="match status" value="12"/>
</dbReference>